<dbReference type="OrthoDB" id="3184970at2759"/>
<accession>A0A550BYV7</accession>
<dbReference type="AlphaFoldDB" id="A0A550BYV7"/>
<sequence>MSLSPKCHEKFSDSTPTTIAFVSCDKTTFHIERAVLERAADFMPPSSEVPSSPTEPVQLSENAATLALLFRFAYCEFNIDLDIVPFETVAALAEAADKYVVYSAMAVCRVYMKGQAKDHPVEVMQYAAKHNHCDILDVVAPYTVGTSFRTMREILPLPMLVAWAVFNDDLQQAAQAMMRVRWCPDHRRICHATDDMLIGYAEDGSEGPEPSEPCKLGDDQDAIWWDINEKIIAALRLNDVLMLASWDFPEVITDEMVRRVRRCDFCSQYIDRLKDDFARCKITCRLFTSLL</sequence>
<dbReference type="EMBL" id="VDMD01000043">
    <property type="protein sequence ID" value="TRM57729.1"/>
    <property type="molecule type" value="Genomic_DNA"/>
</dbReference>
<dbReference type="Gene3D" id="3.30.710.10">
    <property type="entry name" value="Potassium Channel Kv1.1, Chain A"/>
    <property type="match status" value="1"/>
</dbReference>
<reference evidence="1 2" key="1">
    <citation type="journal article" date="2019" name="New Phytol.">
        <title>Comparative genomics reveals unique wood-decay strategies and fruiting body development in the Schizophyllaceae.</title>
        <authorList>
            <person name="Almasi E."/>
            <person name="Sahu N."/>
            <person name="Krizsan K."/>
            <person name="Balint B."/>
            <person name="Kovacs G.M."/>
            <person name="Kiss B."/>
            <person name="Cseklye J."/>
            <person name="Drula E."/>
            <person name="Henrissat B."/>
            <person name="Nagy I."/>
            <person name="Chovatia M."/>
            <person name="Adam C."/>
            <person name="LaButti K."/>
            <person name="Lipzen A."/>
            <person name="Riley R."/>
            <person name="Grigoriev I.V."/>
            <person name="Nagy L.G."/>
        </authorList>
    </citation>
    <scope>NUCLEOTIDE SEQUENCE [LARGE SCALE GENOMIC DNA]</scope>
    <source>
        <strain evidence="1 2">NL-1724</strain>
    </source>
</reference>
<evidence type="ECO:0008006" key="3">
    <source>
        <dbReference type="Google" id="ProtNLM"/>
    </source>
</evidence>
<name>A0A550BYV7_9AGAR</name>
<dbReference type="PROSITE" id="PS51257">
    <property type="entry name" value="PROKAR_LIPOPROTEIN"/>
    <property type="match status" value="1"/>
</dbReference>
<keyword evidence="2" id="KW-1185">Reference proteome</keyword>
<comment type="caution">
    <text evidence="1">The sequence shown here is derived from an EMBL/GenBank/DDBJ whole genome shotgun (WGS) entry which is preliminary data.</text>
</comment>
<organism evidence="1 2">
    <name type="scientific">Schizophyllum amplum</name>
    <dbReference type="NCBI Taxonomy" id="97359"/>
    <lineage>
        <taxon>Eukaryota</taxon>
        <taxon>Fungi</taxon>
        <taxon>Dikarya</taxon>
        <taxon>Basidiomycota</taxon>
        <taxon>Agaricomycotina</taxon>
        <taxon>Agaricomycetes</taxon>
        <taxon>Agaricomycetidae</taxon>
        <taxon>Agaricales</taxon>
        <taxon>Schizophyllaceae</taxon>
        <taxon>Schizophyllum</taxon>
    </lineage>
</organism>
<dbReference type="Proteomes" id="UP000320762">
    <property type="component" value="Unassembled WGS sequence"/>
</dbReference>
<protein>
    <recommendedName>
        <fullName evidence="3">BTB domain-containing protein</fullName>
    </recommendedName>
</protein>
<evidence type="ECO:0000313" key="1">
    <source>
        <dbReference type="EMBL" id="TRM57729.1"/>
    </source>
</evidence>
<proteinExistence type="predicted"/>
<gene>
    <name evidence="1" type="ORF">BD626DRAFT_634581</name>
</gene>
<evidence type="ECO:0000313" key="2">
    <source>
        <dbReference type="Proteomes" id="UP000320762"/>
    </source>
</evidence>
<dbReference type="InterPro" id="IPR011333">
    <property type="entry name" value="SKP1/BTB/POZ_sf"/>
</dbReference>